<reference evidence="1 2" key="1">
    <citation type="submission" date="2021-06" db="EMBL/GenBank/DDBJ databases">
        <title>Caerostris extrusa draft genome.</title>
        <authorList>
            <person name="Kono N."/>
            <person name="Arakawa K."/>
        </authorList>
    </citation>
    <scope>NUCLEOTIDE SEQUENCE [LARGE SCALE GENOMIC DNA]</scope>
</reference>
<organism evidence="1 2">
    <name type="scientific">Caerostris extrusa</name>
    <name type="common">Bark spider</name>
    <name type="synonym">Caerostris bankana</name>
    <dbReference type="NCBI Taxonomy" id="172846"/>
    <lineage>
        <taxon>Eukaryota</taxon>
        <taxon>Metazoa</taxon>
        <taxon>Ecdysozoa</taxon>
        <taxon>Arthropoda</taxon>
        <taxon>Chelicerata</taxon>
        <taxon>Arachnida</taxon>
        <taxon>Araneae</taxon>
        <taxon>Araneomorphae</taxon>
        <taxon>Entelegynae</taxon>
        <taxon>Araneoidea</taxon>
        <taxon>Araneidae</taxon>
        <taxon>Caerostris</taxon>
    </lineage>
</organism>
<dbReference type="Proteomes" id="UP001054945">
    <property type="component" value="Unassembled WGS sequence"/>
</dbReference>
<dbReference type="EMBL" id="BPLR01010583">
    <property type="protein sequence ID" value="GIY40243.1"/>
    <property type="molecule type" value="Genomic_DNA"/>
</dbReference>
<keyword evidence="2" id="KW-1185">Reference proteome</keyword>
<sequence>MNVSGILSKTLARCYNLQFLSAGSLLLDSFKGEVKTLLIGDPDLMQEGTPGDELTFTCCCLWYSFKEEVKTLLIGDPDLMQEGTPADDELTFTCCCLWCE</sequence>
<accession>A0AAV4T0P5</accession>
<comment type="caution">
    <text evidence="1">The sequence shown here is derived from an EMBL/GenBank/DDBJ whole genome shotgun (WGS) entry which is preliminary data.</text>
</comment>
<evidence type="ECO:0000313" key="1">
    <source>
        <dbReference type="EMBL" id="GIY40243.1"/>
    </source>
</evidence>
<evidence type="ECO:0000313" key="2">
    <source>
        <dbReference type="Proteomes" id="UP001054945"/>
    </source>
</evidence>
<proteinExistence type="predicted"/>
<gene>
    <name evidence="1" type="ORF">CEXT_809351</name>
</gene>
<name>A0AAV4T0P5_CAEEX</name>
<dbReference type="AlphaFoldDB" id="A0AAV4T0P5"/>
<protein>
    <submittedName>
        <fullName evidence="1">Uncharacterized protein</fullName>
    </submittedName>
</protein>